<dbReference type="GO" id="GO:0005604">
    <property type="term" value="C:basement membrane"/>
    <property type="evidence" value="ECO:0007669"/>
    <property type="project" value="TreeGrafter"/>
</dbReference>
<evidence type="ECO:0000256" key="7">
    <source>
        <dbReference type="ARBA" id="ARBA00023292"/>
    </source>
</evidence>
<keyword evidence="2" id="KW-0964">Secreted</keyword>
<dbReference type="PROSITE" id="PS50027">
    <property type="entry name" value="EGF_LAM_2"/>
    <property type="match status" value="1"/>
</dbReference>
<comment type="caution">
    <text evidence="9">The sequence shown here is derived from an EMBL/GenBank/DDBJ whole genome shotgun (WGS) entry which is preliminary data.</text>
</comment>
<evidence type="ECO:0000256" key="1">
    <source>
        <dbReference type="ARBA" id="ARBA00004613"/>
    </source>
</evidence>
<evidence type="ECO:0000256" key="6">
    <source>
        <dbReference type="ARBA" id="ARBA00023180"/>
    </source>
</evidence>
<keyword evidence="4" id="KW-0677">Repeat</keyword>
<evidence type="ECO:0000256" key="4">
    <source>
        <dbReference type="ARBA" id="ARBA00022737"/>
    </source>
</evidence>
<dbReference type="PROSITE" id="PS01248">
    <property type="entry name" value="EGF_LAM_1"/>
    <property type="match status" value="2"/>
</dbReference>
<comment type="caution">
    <text evidence="8">Lacks conserved residue(s) required for the propagation of feature annotation.</text>
</comment>
<dbReference type="Gene3D" id="2.10.25.10">
    <property type="entry name" value="Laminin"/>
    <property type="match status" value="3"/>
</dbReference>
<dbReference type="GO" id="GO:0009887">
    <property type="term" value="P:animal organ morphogenesis"/>
    <property type="evidence" value="ECO:0007669"/>
    <property type="project" value="TreeGrafter"/>
</dbReference>
<proteinExistence type="predicted"/>
<accession>A0A6S7K3M1</accession>
<evidence type="ECO:0000256" key="5">
    <source>
        <dbReference type="ARBA" id="ARBA00023157"/>
    </source>
</evidence>
<name>A0A6S7K3M1_PARCT</name>
<dbReference type="GO" id="GO:0005576">
    <property type="term" value="C:extracellular region"/>
    <property type="evidence" value="ECO:0007669"/>
    <property type="project" value="UniProtKB-SubCell"/>
</dbReference>
<dbReference type="GO" id="GO:0009888">
    <property type="term" value="P:tissue development"/>
    <property type="evidence" value="ECO:0007669"/>
    <property type="project" value="TreeGrafter"/>
</dbReference>
<gene>
    <name evidence="9" type="ORF">PACLA_8A070034</name>
</gene>
<evidence type="ECO:0000256" key="2">
    <source>
        <dbReference type="ARBA" id="ARBA00022525"/>
    </source>
</evidence>
<dbReference type="OrthoDB" id="5977026at2759"/>
<evidence type="ECO:0000256" key="8">
    <source>
        <dbReference type="PROSITE-ProRule" id="PRU00460"/>
    </source>
</evidence>
<dbReference type="GO" id="GO:0005201">
    <property type="term" value="F:extracellular matrix structural constituent"/>
    <property type="evidence" value="ECO:0007669"/>
    <property type="project" value="TreeGrafter"/>
</dbReference>
<dbReference type="FunFam" id="2.10.25.10:FF:000090">
    <property type="entry name" value="laminin subunit alpha"/>
    <property type="match status" value="2"/>
</dbReference>
<sequence>MRDLMVRNVFELLNHEFFTFLECNCYNHSDVCVYNATIANNVCSYGNNATNDECSMDIFGRYSGGGVCQGCQDNTEGINCQRCITKYYREGGKSHWDNDACQRCDCFVNGTMNTTRNGVEYLDCVRDDEEAAELGDLVAGQCLCKNKTTGRQCDRCVDGYYNLTADNPQGCLACLCTTPGTVNASINCNDNGVCSCKPRVIGDKCSHCKKGTFNLANDNQYGCTVCMCSGITRNCTSSSLYRSK</sequence>
<feature type="non-terminal residue" evidence="9">
    <location>
        <position position="1"/>
    </location>
</feature>
<evidence type="ECO:0000313" key="10">
    <source>
        <dbReference type="Proteomes" id="UP001152795"/>
    </source>
</evidence>
<keyword evidence="10" id="KW-1185">Reference proteome</keyword>
<reference evidence="9" key="1">
    <citation type="submission" date="2020-04" db="EMBL/GenBank/DDBJ databases">
        <authorList>
            <person name="Alioto T."/>
            <person name="Alioto T."/>
            <person name="Gomez Garrido J."/>
        </authorList>
    </citation>
    <scope>NUCLEOTIDE SEQUENCE</scope>
    <source>
        <strain evidence="9">A484AB</strain>
    </source>
</reference>
<keyword evidence="7 8" id="KW-0424">Laminin EGF-like domain</keyword>
<comment type="subcellular location">
    <subcellularLocation>
        <location evidence="1">Secreted</location>
    </subcellularLocation>
</comment>
<dbReference type="CDD" id="cd00055">
    <property type="entry name" value="EGF_Lam"/>
    <property type="match status" value="1"/>
</dbReference>
<dbReference type="InterPro" id="IPR002049">
    <property type="entry name" value="LE_dom"/>
</dbReference>
<keyword evidence="3" id="KW-0732">Signal</keyword>
<feature type="disulfide bond" evidence="8">
    <location>
        <begin position="144"/>
        <end position="153"/>
    </location>
</feature>
<dbReference type="Pfam" id="PF00053">
    <property type="entry name" value="EGF_laminin"/>
    <property type="match status" value="3"/>
</dbReference>
<dbReference type="InterPro" id="IPR050440">
    <property type="entry name" value="Laminin/Netrin_ECM"/>
</dbReference>
<dbReference type="Proteomes" id="UP001152795">
    <property type="component" value="Unassembled WGS sequence"/>
</dbReference>
<dbReference type="GO" id="GO:0007411">
    <property type="term" value="P:axon guidance"/>
    <property type="evidence" value="ECO:0007669"/>
    <property type="project" value="TreeGrafter"/>
</dbReference>
<dbReference type="AlphaFoldDB" id="A0A6S7K3M1"/>
<organism evidence="9 10">
    <name type="scientific">Paramuricea clavata</name>
    <name type="common">Red gorgonian</name>
    <name type="synonym">Violescent sea-whip</name>
    <dbReference type="NCBI Taxonomy" id="317549"/>
    <lineage>
        <taxon>Eukaryota</taxon>
        <taxon>Metazoa</taxon>
        <taxon>Cnidaria</taxon>
        <taxon>Anthozoa</taxon>
        <taxon>Octocorallia</taxon>
        <taxon>Malacalcyonacea</taxon>
        <taxon>Plexauridae</taxon>
        <taxon>Paramuricea</taxon>
    </lineage>
</organism>
<dbReference type="SUPFAM" id="SSF57196">
    <property type="entry name" value="EGF/Laminin"/>
    <property type="match status" value="2"/>
</dbReference>
<dbReference type="PANTHER" id="PTHR10574">
    <property type="entry name" value="NETRIN/LAMININ-RELATED"/>
    <property type="match status" value="1"/>
</dbReference>
<keyword evidence="5 8" id="KW-1015">Disulfide bond</keyword>
<evidence type="ECO:0000256" key="3">
    <source>
        <dbReference type="ARBA" id="ARBA00022729"/>
    </source>
</evidence>
<dbReference type="PANTHER" id="PTHR10574:SF406">
    <property type="entry name" value="LAMININ SUBUNIT ALPHA 5"/>
    <property type="match status" value="1"/>
</dbReference>
<keyword evidence="6" id="KW-0325">Glycoprotein</keyword>
<dbReference type="EMBL" id="CACRXK020021945">
    <property type="protein sequence ID" value="CAB4036360.1"/>
    <property type="molecule type" value="Genomic_DNA"/>
</dbReference>
<protein>
    <submittedName>
        <fullName evidence="9">Uncharacterized protein</fullName>
    </submittedName>
</protein>
<dbReference type="SMART" id="SM00180">
    <property type="entry name" value="EGF_Lam"/>
    <property type="match status" value="3"/>
</dbReference>
<evidence type="ECO:0000313" key="9">
    <source>
        <dbReference type="EMBL" id="CAB4036360.1"/>
    </source>
</evidence>